<dbReference type="Gene3D" id="1.10.287.130">
    <property type="match status" value="1"/>
</dbReference>
<dbReference type="Proteomes" id="UP000186609">
    <property type="component" value="Chromosome"/>
</dbReference>
<dbReference type="Gene3D" id="3.30.565.10">
    <property type="entry name" value="Histidine kinase-like ATPase, C-terminal domain"/>
    <property type="match status" value="1"/>
</dbReference>
<dbReference type="GO" id="GO:0005886">
    <property type="term" value="C:plasma membrane"/>
    <property type="evidence" value="ECO:0007669"/>
    <property type="project" value="TreeGrafter"/>
</dbReference>
<dbReference type="PANTHER" id="PTHR45436:SF1">
    <property type="entry name" value="SENSOR PROTEIN QSEC"/>
    <property type="match status" value="1"/>
</dbReference>
<dbReference type="InterPro" id="IPR036890">
    <property type="entry name" value="HATPase_C_sf"/>
</dbReference>
<dbReference type="Pfam" id="PF02518">
    <property type="entry name" value="HATPase_c"/>
    <property type="match status" value="1"/>
</dbReference>
<dbReference type="InterPro" id="IPR003594">
    <property type="entry name" value="HATPase_dom"/>
</dbReference>
<protein>
    <recommendedName>
        <fullName evidence="3">histidine kinase</fullName>
        <ecNumber evidence="3">2.7.13.3</ecNumber>
    </recommendedName>
</protein>
<dbReference type="InterPro" id="IPR013727">
    <property type="entry name" value="2CSK_N"/>
</dbReference>
<dbReference type="CDD" id="cd00082">
    <property type="entry name" value="HisKA"/>
    <property type="match status" value="1"/>
</dbReference>
<dbReference type="InterPro" id="IPR050428">
    <property type="entry name" value="TCS_sensor_his_kinase"/>
</dbReference>
<dbReference type="InterPro" id="IPR003661">
    <property type="entry name" value="HisK_dim/P_dom"/>
</dbReference>
<evidence type="ECO:0000256" key="5">
    <source>
        <dbReference type="ARBA" id="ARBA00022679"/>
    </source>
</evidence>
<name>A0A1P8K0P9_9BURK</name>
<keyword evidence="7 12" id="KW-0418">Kinase</keyword>
<evidence type="ECO:0000259" key="11">
    <source>
        <dbReference type="PROSITE" id="PS50109"/>
    </source>
</evidence>
<evidence type="ECO:0000256" key="6">
    <source>
        <dbReference type="ARBA" id="ARBA00022692"/>
    </source>
</evidence>
<gene>
    <name evidence="12" type="ORF">RD110_22175</name>
</gene>
<evidence type="ECO:0000256" key="1">
    <source>
        <dbReference type="ARBA" id="ARBA00000085"/>
    </source>
</evidence>
<dbReference type="EMBL" id="CP019236">
    <property type="protein sequence ID" value="APW39580.1"/>
    <property type="molecule type" value="Genomic_DNA"/>
</dbReference>
<evidence type="ECO:0000256" key="9">
    <source>
        <dbReference type="ARBA" id="ARBA00023136"/>
    </source>
</evidence>
<dbReference type="PANTHER" id="PTHR45436">
    <property type="entry name" value="SENSOR HISTIDINE KINASE YKOH"/>
    <property type="match status" value="1"/>
</dbReference>
<dbReference type="InterPro" id="IPR004358">
    <property type="entry name" value="Sig_transdc_His_kin-like_C"/>
</dbReference>
<dbReference type="InterPro" id="IPR005467">
    <property type="entry name" value="His_kinase_dom"/>
</dbReference>
<dbReference type="PROSITE" id="PS50109">
    <property type="entry name" value="HIS_KIN"/>
    <property type="match status" value="1"/>
</dbReference>
<dbReference type="Pfam" id="PF08521">
    <property type="entry name" value="2CSK_N"/>
    <property type="match status" value="1"/>
</dbReference>
<dbReference type="PRINTS" id="PR00344">
    <property type="entry name" value="BCTRLSENSOR"/>
</dbReference>
<accession>A0A1P8K0P9</accession>
<dbReference type="SUPFAM" id="SSF55874">
    <property type="entry name" value="ATPase domain of HSP90 chaperone/DNA topoisomerase II/histidine kinase"/>
    <property type="match status" value="1"/>
</dbReference>
<dbReference type="SUPFAM" id="SSF47384">
    <property type="entry name" value="Homodimeric domain of signal transducing histidine kinase"/>
    <property type="match status" value="1"/>
</dbReference>
<evidence type="ECO:0000256" key="4">
    <source>
        <dbReference type="ARBA" id="ARBA00022553"/>
    </source>
</evidence>
<keyword evidence="9 10" id="KW-0472">Membrane</keyword>
<dbReference type="KEGG" id="rhy:RD110_22175"/>
<reference evidence="12 13" key="1">
    <citation type="submission" date="2017-01" db="EMBL/GenBank/DDBJ databases">
        <authorList>
            <person name="Mah S.A."/>
            <person name="Swanson W.J."/>
            <person name="Moy G.W."/>
            <person name="Vacquier V.D."/>
        </authorList>
    </citation>
    <scope>NUCLEOTIDE SEQUENCE [LARGE SCALE GENOMIC DNA]</scope>
    <source>
        <strain evidence="12 13">DCY110</strain>
    </source>
</reference>
<evidence type="ECO:0000256" key="3">
    <source>
        <dbReference type="ARBA" id="ARBA00012438"/>
    </source>
</evidence>
<feature type="domain" description="Histidine kinase" evidence="11">
    <location>
        <begin position="253"/>
        <end position="469"/>
    </location>
</feature>
<dbReference type="EC" id="2.7.13.3" evidence="3"/>
<keyword evidence="5" id="KW-0808">Transferase</keyword>
<dbReference type="SMART" id="SM00388">
    <property type="entry name" value="HisKA"/>
    <property type="match status" value="1"/>
</dbReference>
<dbReference type="RefSeq" id="WP_076202051.1">
    <property type="nucleotide sequence ID" value="NZ_CP019236.1"/>
</dbReference>
<proteinExistence type="predicted"/>
<keyword evidence="4" id="KW-0597">Phosphoprotein</keyword>
<evidence type="ECO:0000256" key="2">
    <source>
        <dbReference type="ARBA" id="ARBA00004370"/>
    </source>
</evidence>
<sequence>MFWKKLRKAPLRHSLVLLLLPVLLTITCAELWMTDRDALDAANSAYDRSLLGAVRSIAANISTASGGLSVELPYRLFEFFELTASGQVYFRVSTSDGLVELGSADLPPSPSVLKVGVPVFYDAAYFGESVRLVALLAALDAASAGNPQSQVLIQVAESTQSRQEFTQRFVQRSALRDGAIFALTLFTVLIVVTTALSPLAKLATQVRARRADDLTPISEELLPAEVLPLVSAVNQQIDRTQALSSRQRQFVDDASHQLRTHLTTLHVQADHAIGEAESLAVRQTLEALKTEISRATRSTNQLLALARSDAVALAWQPFDLALLARDVVLTHLPQARHKQIDLGLGQAPPGGHDMTALGDSDLLREALMNLVSNAINYGKIGGEITVLYATDSETWSLGVTDNGPGISELERARLGERFMRGNQKPSTGSGLGLAIVGSIAEKHGGGLRLEQRADGGPGLHAHIWWPRSQWHSVGACA</sequence>
<dbReference type="OrthoDB" id="8554694at2"/>
<feature type="transmembrane region" description="Helical" evidence="10">
    <location>
        <begin position="178"/>
        <end position="200"/>
    </location>
</feature>
<keyword evidence="8 10" id="KW-1133">Transmembrane helix</keyword>
<comment type="catalytic activity">
    <reaction evidence="1">
        <text>ATP + protein L-histidine = ADP + protein N-phospho-L-histidine.</text>
        <dbReference type="EC" id="2.7.13.3"/>
    </reaction>
</comment>
<dbReference type="InterPro" id="IPR036097">
    <property type="entry name" value="HisK_dim/P_sf"/>
</dbReference>
<keyword evidence="6 10" id="KW-0812">Transmembrane</keyword>
<evidence type="ECO:0000256" key="7">
    <source>
        <dbReference type="ARBA" id="ARBA00022777"/>
    </source>
</evidence>
<organism evidence="12 13">
    <name type="scientific">Rhodoferax koreensis</name>
    <dbReference type="NCBI Taxonomy" id="1842727"/>
    <lineage>
        <taxon>Bacteria</taxon>
        <taxon>Pseudomonadati</taxon>
        <taxon>Pseudomonadota</taxon>
        <taxon>Betaproteobacteria</taxon>
        <taxon>Burkholderiales</taxon>
        <taxon>Comamonadaceae</taxon>
        <taxon>Rhodoferax</taxon>
    </lineage>
</organism>
<dbReference type="CDD" id="cd00075">
    <property type="entry name" value="HATPase"/>
    <property type="match status" value="1"/>
</dbReference>
<evidence type="ECO:0000256" key="10">
    <source>
        <dbReference type="SAM" id="Phobius"/>
    </source>
</evidence>
<evidence type="ECO:0000313" key="12">
    <source>
        <dbReference type="EMBL" id="APW39580.1"/>
    </source>
</evidence>
<dbReference type="STRING" id="1842727.RD110_22175"/>
<evidence type="ECO:0000256" key="8">
    <source>
        <dbReference type="ARBA" id="ARBA00022989"/>
    </source>
</evidence>
<keyword evidence="13" id="KW-1185">Reference proteome</keyword>
<dbReference type="SMART" id="SM00387">
    <property type="entry name" value="HATPase_c"/>
    <property type="match status" value="1"/>
</dbReference>
<comment type="subcellular location">
    <subcellularLocation>
        <location evidence="2">Membrane</location>
    </subcellularLocation>
</comment>
<dbReference type="GO" id="GO:0000155">
    <property type="term" value="F:phosphorelay sensor kinase activity"/>
    <property type="evidence" value="ECO:0007669"/>
    <property type="project" value="InterPro"/>
</dbReference>
<evidence type="ECO:0000313" key="13">
    <source>
        <dbReference type="Proteomes" id="UP000186609"/>
    </source>
</evidence>
<dbReference type="AlphaFoldDB" id="A0A1P8K0P9"/>